<dbReference type="EMBL" id="CP010827">
    <property type="protein sequence ID" value="AJI80055.1"/>
    <property type="molecule type" value="Genomic_DNA"/>
</dbReference>
<dbReference type="Pfam" id="PF02687">
    <property type="entry name" value="FtsX"/>
    <property type="match status" value="1"/>
</dbReference>
<protein>
    <submittedName>
        <fullName evidence="9">FtsX-like permease family</fullName>
    </submittedName>
</protein>
<dbReference type="RefSeq" id="WP_042532819.1">
    <property type="nucleotide sequence ID" value="NZ_CP010827.1"/>
</dbReference>
<dbReference type="AlphaFoldDB" id="A0A0B6F6I5"/>
<gene>
    <name evidence="9" type="ORF">CSING_12850</name>
</gene>
<feature type="domain" description="ABC3 transporter permease C-terminal" evidence="8">
    <location>
        <begin position="215"/>
        <end position="323"/>
    </location>
</feature>
<evidence type="ECO:0000256" key="3">
    <source>
        <dbReference type="ARBA" id="ARBA00022475"/>
    </source>
</evidence>
<dbReference type="InterPro" id="IPR003838">
    <property type="entry name" value="ABC3_permease_C"/>
</dbReference>
<dbReference type="Proteomes" id="UP000031890">
    <property type="component" value="Chromosome"/>
</dbReference>
<keyword evidence="6 7" id="KW-0472">Membrane</keyword>
<feature type="transmembrane region" description="Helical" evidence="7">
    <location>
        <begin position="291"/>
        <end position="314"/>
    </location>
</feature>
<organism evidence="9 10">
    <name type="scientific">Corynebacterium singulare</name>
    <dbReference type="NCBI Taxonomy" id="161899"/>
    <lineage>
        <taxon>Bacteria</taxon>
        <taxon>Bacillati</taxon>
        <taxon>Actinomycetota</taxon>
        <taxon>Actinomycetes</taxon>
        <taxon>Mycobacteriales</taxon>
        <taxon>Corynebacteriaceae</taxon>
        <taxon>Corynebacterium</taxon>
    </lineage>
</organism>
<evidence type="ECO:0000256" key="7">
    <source>
        <dbReference type="SAM" id="Phobius"/>
    </source>
</evidence>
<evidence type="ECO:0000256" key="1">
    <source>
        <dbReference type="ARBA" id="ARBA00004651"/>
    </source>
</evidence>
<keyword evidence="2" id="KW-0813">Transport</keyword>
<reference evidence="9 10" key="1">
    <citation type="journal article" date="2015" name="Genome Announc.">
        <title>Complete Genome Sequence and Annotation of Corynebacterium singulare DSM 44357, Isolated from a Human Semen Specimen.</title>
        <authorList>
            <person name="Merten M."/>
            <person name="Brinkrolf K."/>
            <person name="Albersmeier A."/>
            <person name="Kutter Y."/>
            <person name="Ruckert C."/>
            <person name="Tauch A."/>
        </authorList>
    </citation>
    <scope>NUCLEOTIDE SEQUENCE [LARGE SCALE GENOMIC DNA]</scope>
    <source>
        <strain evidence="9">IBS B52218</strain>
    </source>
</reference>
<evidence type="ECO:0000313" key="10">
    <source>
        <dbReference type="Proteomes" id="UP000031890"/>
    </source>
</evidence>
<dbReference type="OrthoDB" id="5242186at2"/>
<keyword evidence="4 7" id="KW-0812">Transmembrane</keyword>
<dbReference type="KEGG" id="csx:CSING_12850"/>
<sequence>MFLALREIVTARGRFFLIGGVVALITLLLVMLSGLTQGLSKQNTSALEALGENTPNVTFSAEDPSFTESEIFAEDVTDGAIPLGATQTKLDGQGGVAVFGLPAGTQIPGTDTLIPDRGMVLSESVDEEMNAPSQATLGGVDLEVRGAVPDEYYSHSPVVWVDTATWQKVSHAREGMVGVALLSAEPTETSVSMGKALSGLPAYNSERGSLLTMQAFLYGISALVTIAFLSIWTIQRTRDLSILRALGASVTYLLKDAIAQAAIILAAGVGAGALVGWLLGLAAQGTVPFEVSVMTVIVPALGIWLLGIAGAFLATRRVSKINPLDALGGNA</sequence>
<name>A0A0B6F6I5_9CORY</name>
<dbReference type="GO" id="GO:0005886">
    <property type="term" value="C:plasma membrane"/>
    <property type="evidence" value="ECO:0007669"/>
    <property type="project" value="UniProtKB-SubCell"/>
</dbReference>
<dbReference type="PANTHER" id="PTHR43738">
    <property type="entry name" value="ABC TRANSPORTER, MEMBRANE PROTEIN"/>
    <property type="match status" value="1"/>
</dbReference>
<feature type="transmembrane region" description="Helical" evidence="7">
    <location>
        <begin position="15"/>
        <end position="35"/>
    </location>
</feature>
<evidence type="ECO:0000313" key="9">
    <source>
        <dbReference type="EMBL" id="AJI80055.1"/>
    </source>
</evidence>
<dbReference type="HOGENOM" id="CLU_060907_0_0_11"/>
<keyword evidence="5 7" id="KW-1133">Transmembrane helix</keyword>
<proteinExistence type="predicted"/>
<evidence type="ECO:0000256" key="4">
    <source>
        <dbReference type="ARBA" id="ARBA00022692"/>
    </source>
</evidence>
<dbReference type="PANTHER" id="PTHR43738:SF1">
    <property type="entry name" value="HEMIN TRANSPORT SYSTEM PERMEASE PROTEIN HRTB-RELATED"/>
    <property type="match status" value="1"/>
</dbReference>
<evidence type="ECO:0000256" key="6">
    <source>
        <dbReference type="ARBA" id="ARBA00023136"/>
    </source>
</evidence>
<feature type="transmembrane region" description="Helical" evidence="7">
    <location>
        <begin position="215"/>
        <end position="234"/>
    </location>
</feature>
<accession>A0A0B6F6I5</accession>
<dbReference type="InterPro" id="IPR051125">
    <property type="entry name" value="ABC-4/HrtB_transporter"/>
</dbReference>
<evidence type="ECO:0000259" key="8">
    <source>
        <dbReference type="Pfam" id="PF02687"/>
    </source>
</evidence>
<keyword evidence="3" id="KW-1003">Cell membrane</keyword>
<dbReference type="STRING" id="161899.CSING_12850"/>
<feature type="transmembrane region" description="Helical" evidence="7">
    <location>
        <begin position="257"/>
        <end position="279"/>
    </location>
</feature>
<evidence type="ECO:0000256" key="2">
    <source>
        <dbReference type="ARBA" id="ARBA00022448"/>
    </source>
</evidence>
<evidence type="ECO:0000256" key="5">
    <source>
        <dbReference type="ARBA" id="ARBA00022989"/>
    </source>
</evidence>
<comment type="subcellular location">
    <subcellularLocation>
        <location evidence="1">Cell membrane</location>
        <topology evidence="1">Multi-pass membrane protein</topology>
    </subcellularLocation>
</comment>